<gene>
    <name evidence="1" type="ORF">STAS_13042</name>
</gene>
<protein>
    <submittedName>
        <fullName evidence="1">Adenosine deaminase</fullName>
    </submittedName>
</protein>
<dbReference type="EMBL" id="BKCP01005195">
    <property type="protein sequence ID" value="GER36686.1"/>
    <property type="molecule type" value="Genomic_DNA"/>
</dbReference>
<dbReference type="AlphaFoldDB" id="A0A5A7PVJ9"/>
<organism evidence="1 2">
    <name type="scientific">Striga asiatica</name>
    <name type="common">Asiatic witchweed</name>
    <name type="synonym">Buchnera asiatica</name>
    <dbReference type="NCBI Taxonomy" id="4170"/>
    <lineage>
        <taxon>Eukaryota</taxon>
        <taxon>Viridiplantae</taxon>
        <taxon>Streptophyta</taxon>
        <taxon>Embryophyta</taxon>
        <taxon>Tracheophyta</taxon>
        <taxon>Spermatophyta</taxon>
        <taxon>Magnoliopsida</taxon>
        <taxon>eudicotyledons</taxon>
        <taxon>Gunneridae</taxon>
        <taxon>Pentapetalae</taxon>
        <taxon>asterids</taxon>
        <taxon>lamiids</taxon>
        <taxon>Lamiales</taxon>
        <taxon>Orobanchaceae</taxon>
        <taxon>Buchnereae</taxon>
        <taxon>Striga</taxon>
    </lineage>
</organism>
<sequence>MFTQKQWCSGWRHFAPARFADCLTIHNALDPVAPQGTYRVRFSDTEVLHIYRQLDQQTQSDLRYYYPNLNVRYLKGKTGAYKLIQNVKFWICEFYDGQCKAITELERLPFPSFVKGGITYDRQAFVTAYANVRDAVCEVNLYRIEWGQDQGQSSLCLEMLDKHSSNFTEGGICDQ</sequence>
<name>A0A5A7PVJ9_STRAF</name>
<dbReference type="Proteomes" id="UP000325081">
    <property type="component" value="Unassembled WGS sequence"/>
</dbReference>
<evidence type="ECO:0000313" key="2">
    <source>
        <dbReference type="Proteomes" id="UP000325081"/>
    </source>
</evidence>
<reference evidence="2" key="1">
    <citation type="journal article" date="2019" name="Curr. Biol.">
        <title>Genome Sequence of Striga asiatica Provides Insight into the Evolution of Plant Parasitism.</title>
        <authorList>
            <person name="Yoshida S."/>
            <person name="Kim S."/>
            <person name="Wafula E.K."/>
            <person name="Tanskanen J."/>
            <person name="Kim Y.M."/>
            <person name="Honaas L."/>
            <person name="Yang Z."/>
            <person name="Spallek T."/>
            <person name="Conn C.E."/>
            <person name="Ichihashi Y."/>
            <person name="Cheong K."/>
            <person name="Cui S."/>
            <person name="Der J.P."/>
            <person name="Gundlach H."/>
            <person name="Jiao Y."/>
            <person name="Hori C."/>
            <person name="Ishida J.K."/>
            <person name="Kasahara H."/>
            <person name="Kiba T."/>
            <person name="Kim M.S."/>
            <person name="Koo N."/>
            <person name="Laohavisit A."/>
            <person name="Lee Y.H."/>
            <person name="Lumba S."/>
            <person name="McCourt P."/>
            <person name="Mortimer J.C."/>
            <person name="Mutuku J.M."/>
            <person name="Nomura T."/>
            <person name="Sasaki-Sekimoto Y."/>
            <person name="Seto Y."/>
            <person name="Wang Y."/>
            <person name="Wakatake T."/>
            <person name="Sakakibara H."/>
            <person name="Demura T."/>
            <person name="Yamaguchi S."/>
            <person name="Yoneyama K."/>
            <person name="Manabe R.I."/>
            <person name="Nelson D.C."/>
            <person name="Schulman A.H."/>
            <person name="Timko M.P."/>
            <person name="dePamphilis C.W."/>
            <person name="Choi D."/>
            <person name="Shirasu K."/>
        </authorList>
    </citation>
    <scope>NUCLEOTIDE SEQUENCE [LARGE SCALE GENOMIC DNA]</scope>
    <source>
        <strain evidence="2">cv. UVA1</strain>
    </source>
</reference>
<proteinExistence type="predicted"/>
<keyword evidence="2" id="KW-1185">Reference proteome</keyword>
<evidence type="ECO:0000313" key="1">
    <source>
        <dbReference type="EMBL" id="GER36686.1"/>
    </source>
</evidence>
<accession>A0A5A7PVJ9</accession>
<comment type="caution">
    <text evidence="1">The sequence shown here is derived from an EMBL/GenBank/DDBJ whole genome shotgun (WGS) entry which is preliminary data.</text>
</comment>